<comment type="similarity">
    <text evidence="1">Belongs to the Gfa family.</text>
</comment>
<dbReference type="InterPro" id="IPR011057">
    <property type="entry name" value="Mss4-like_sf"/>
</dbReference>
<name>A0AAN6N0R4_9PEZI</name>
<sequence length="520" mass="58111">MRGFVSVNHNFVHVSFSLDSFLPTTAVTVDVSATMPTIKQEPDTVELKAQCLCKTHTFTATVPKSQLPLSATYCHCNSCRHVTGGLYSSYATWPGPPPDNATLSALRGYRFSDSTAILFCGTCGSPMFRERTSPPPENIDDVEVVEKGSEEVKKEEVKDEVKIKVENENELANELKDEAKKTEEEVKNEAKNEHRAVTYYGVFTGVLSGDLRKGEELVRVDHHIFLSDTVDGGAAVWLRRPNKDPDHLARCWMGQRGESRELTALPTSEWPDRLGEAPDIEQDLLIQIKCHCAGVWFELQDIMTDKKEGRACVADEMLPLPWYVDPTTFRILGSFDACDSCRAASGADMVYWTFSSLSSIIFWSGQRPCRGAGSVGVTRTQDLKEFVDKPHPAFGTSTLTYYESSPGVRRYFCRNCSATVFYAADDRDEMVDVAVGLLRTRDGARAESVISWGLGGPIGWREDMVNGWRRSLLEGVEREAEEYRLSRGLEKNWRRVMKEEQAAREAGLGLRSGNSHSRTT</sequence>
<organism evidence="7 8">
    <name type="scientific">Diplogelasinospora grovesii</name>
    <dbReference type="NCBI Taxonomy" id="303347"/>
    <lineage>
        <taxon>Eukaryota</taxon>
        <taxon>Fungi</taxon>
        <taxon>Dikarya</taxon>
        <taxon>Ascomycota</taxon>
        <taxon>Pezizomycotina</taxon>
        <taxon>Sordariomycetes</taxon>
        <taxon>Sordariomycetidae</taxon>
        <taxon>Sordariales</taxon>
        <taxon>Diplogelasinosporaceae</taxon>
        <taxon>Diplogelasinospora</taxon>
    </lineage>
</organism>
<feature type="coiled-coil region" evidence="5">
    <location>
        <begin position="154"/>
        <end position="196"/>
    </location>
</feature>
<dbReference type="GO" id="GO:0046872">
    <property type="term" value="F:metal ion binding"/>
    <property type="evidence" value="ECO:0007669"/>
    <property type="project" value="UniProtKB-KW"/>
</dbReference>
<evidence type="ECO:0000313" key="8">
    <source>
        <dbReference type="Proteomes" id="UP001303473"/>
    </source>
</evidence>
<dbReference type="InterPro" id="IPR006913">
    <property type="entry name" value="CENP-V/GFA"/>
</dbReference>
<keyword evidence="8" id="KW-1185">Reference proteome</keyword>
<evidence type="ECO:0000256" key="5">
    <source>
        <dbReference type="SAM" id="Coils"/>
    </source>
</evidence>
<dbReference type="PANTHER" id="PTHR33337:SF30">
    <property type="entry name" value="DUF636 DOMAIN PROTEIN (AFU_ORTHOLOGUE AFUA_1G03180)"/>
    <property type="match status" value="1"/>
</dbReference>
<keyword evidence="2" id="KW-0479">Metal-binding</keyword>
<dbReference type="GO" id="GO:0016846">
    <property type="term" value="F:carbon-sulfur lyase activity"/>
    <property type="evidence" value="ECO:0007669"/>
    <property type="project" value="InterPro"/>
</dbReference>
<dbReference type="AlphaFoldDB" id="A0AAN6N0R4"/>
<accession>A0AAN6N0R4</accession>
<dbReference type="Pfam" id="PF04828">
    <property type="entry name" value="GFA"/>
    <property type="match status" value="1"/>
</dbReference>
<keyword evidence="4" id="KW-0456">Lyase</keyword>
<proteinExistence type="inferred from homology"/>
<dbReference type="SUPFAM" id="SSF51316">
    <property type="entry name" value="Mss4-like"/>
    <property type="match status" value="2"/>
</dbReference>
<feature type="domain" description="CENP-V/GFA" evidence="6">
    <location>
        <begin position="47"/>
        <end position="177"/>
    </location>
</feature>
<dbReference type="PROSITE" id="PS51891">
    <property type="entry name" value="CENP_V_GFA"/>
    <property type="match status" value="1"/>
</dbReference>
<comment type="caution">
    <text evidence="7">The sequence shown here is derived from an EMBL/GenBank/DDBJ whole genome shotgun (WGS) entry which is preliminary data.</text>
</comment>
<evidence type="ECO:0000256" key="4">
    <source>
        <dbReference type="ARBA" id="ARBA00023239"/>
    </source>
</evidence>
<evidence type="ECO:0000256" key="2">
    <source>
        <dbReference type="ARBA" id="ARBA00022723"/>
    </source>
</evidence>
<dbReference type="Gene3D" id="3.90.1590.10">
    <property type="entry name" value="glutathione-dependent formaldehyde- activating enzyme (gfa)"/>
    <property type="match status" value="2"/>
</dbReference>
<dbReference type="EMBL" id="MU853877">
    <property type="protein sequence ID" value="KAK3936645.1"/>
    <property type="molecule type" value="Genomic_DNA"/>
</dbReference>
<protein>
    <recommendedName>
        <fullName evidence="6">CENP-V/GFA domain-containing protein</fullName>
    </recommendedName>
</protein>
<dbReference type="PANTHER" id="PTHR33337">
    <property type="entry name" value="GFA DOMAIN-CONTAINING PROTEIN"/>
    <property type="match status" value="1"/>
</dbReference>
<evidence type="ECO:0000259" key="6">
    <source>
        <dbReference type="PROSITE" id="PS51891"/>
    </source>
</evidence>
<keyword evidence="3" id="KW-0862">Zinc</keyword>
<evidence type="ECO:0000256" key="3">
    <source>
        <dbReference type="ARBA" id="ARBA00022833"/>
    </source>
</evidence>
<evidence type="ECO:0000313" key="7">
    <source>
        <dbReference type="EMBL" id="KAK3936645.1"/>
    </source>
</evidence>
<evidence type="ECO:0000256" key="1">
    <source>
        <dbReference type="ARBA" id="ARBA00005495"/>
    </source>
</evidence>
<dbReference type="Proteomes" id="UP001303473">
    <property type="component" value="Unassembled WGS sequence"/>
</dbReference>
<keyword evidence="5" id="KW-0175">Coiled coil</keyword>
<gene>
    <name evidence="7" type="ORF">QBC46DRAFT_394555</name>
</gene>
<reference evidence="8" key="1">
    <citation type="journal article" date="2023" name="Mol. Phylogenet. Evol.">
        <title>Genome-scale phylogeny and comparative genomics of the fungal order Sordariales.</title>
        <authorList>
            <person name="Hensen N."/>
            <person name="Bonometti L."/>
            <person name="Westerberg I."/>
            <person name="Brannstrom I.O."/>
            <person name="Guillou S."/>
            <person name="Cros-Aarteil S."/>
            <person name="Calhoun S."/>
            <person name="Haridas S."/>
            <person name="Kuo A."/>
            <person name="Mondo S."/>
            <person name="Pangilinan J."/>
            <person name="Riley R."/>
            <person name="LaButti K."/>
            <person name="Andreopoulos B."/>
            <person name="Lipzen A."/>
            <person name="Chen C."/>
            <person name="Yan M."/>
            <person name="Daum C."/>
            <person name="Ng V."/>
            <person name="Clum A."/>
            <person name="Steindorff A."/>
            <person name="Ohm R.A."/>
            <person name="Martin F."/>
            <person name="Silar P."/>
            <person name="Natvig D.O."/>
            <person name="Lalanne C."/>
            <person name="Gautier V."/>
            <person name="Ament-Velasquez S.L."/>
            <person name="Kruys A."/>
            <person name="Hutchinson M.I."/>
            <person name="Powell A.J."/>
            <person name="Barry K."/>
            <person name="Miller A.N."/>
            <person name="Grigoriev I.V."/>
            <person name="Debuchy R."/>
            <person name="Gladieux P."/>
            <person name="Hiltunen Thoren M."/>
            <person name="Johannesson H."/>
        </authorList>
    </citation>
    <scope>NUCLEOTIDE SEQUENCE [LARGE SCALE GENOMIC DNA]</scope>
    <source>
        <strain evidence="8">CBS 340.73</strain>
    </source>
</reference>